<evidence type="ECO:0000256" key="1">
    <source>
        <dbReference type="SAM" id="MobiDB-lite"/>
    </source>
</evidence>
<keyword evidence="4" id="KW-1185">Reference proteome</keyword>
<dbReference type="PROSITE" id="PS50097">
    <property type="entry name" value="BTB"/>
    <property type="match status" value="1"/>
</dbReference>
<dbReference type="OrthoDB" id="6359943at2759"/>
<accession>A0A167DHN1</accession>
<dbReference type="Pfam" id="PF00651">
    <property type="entry name" value="BTB"/>
    <property type="match status" value="1"/>
</dbReference>
<organism evidence="3 4">
    <name type="scientific">Sugiyamaella lignohabitans</name>
    <dbReference type="NCBI Taxonomy" id="796027"/>
    <lineage>
        <taxon>Eukaryota</taxon>
        <taxon>Fungi</taxon>
        <taxon>Dikarya</taxon>
        <taxon>Ascomycota</taxon>
        <taxon>Saccharomycotina</taxon>
        <taxon>Dipodascomycetes</taxon>
        <taxon>Dipodascales</taxon>
        <taxon>Trichomonascaceae</taxon>
        <taxon>Sugiyamaella</taxon>
    </lineage>
</organism>
<evidence type="ECO:0000313" key="4">
    <source>
        <dbReference type="Proteomes" id="UP000189580"/>
    </source>
</evidence>
<sequence>MDNFVLRDSDIALPISTNLSVDTSSATEDSEFAASLFASSQTLTDDDETRRVADSGVTIDEPSAPGLKTNWDSTSLYRIYPERTEITAKNGDSLDSESGEELSDALPSYDQDSCEKLVSTMNHTPRHRQISNFHGSLSTNRKQMTLNEYLFEQALGQGICSDVTIRAFGTEYNLHKLILYRSPYFASLFSVLWSNDNSKDHKFHTESNGDSTSRSFNSVFDIDFSADPHITREVFELALGYLYRNGEAPKSPDNMFGLFAIASFLDIPDLANDCLDHLIRNIDEGNIAEMASFATSFDYGPPSELISEACKSFLCIEGPTVSEDIWLKIPSDMLVDVITSDSFFVTSEFDRCVFLMGRYNQISSLLSSLEFSDFSSSLNQKLVLDDDIKKGADADVQGTEDVSADRIENLKQTLIRIQKGLNFGIHYANIAPGQLRFLESVKDRKLNPLIDRAVLLEALWTQTMLQQDICSKGAFYPSTLSFISQHGLNYRVTEESVRTDRNQSRLEAEANSGPTLTGYPPFRFAVEFPNVAEMPVYKRVYSQTFWYAGSYWNVYIQRGPHKKGVYQLGVYLHRGRPDMVPDSSQDYVSSSIRRNDGSFSVHGEDQTYDDLTAVYKEKLSPVENQKAFEQFKSSQPRVSMTPSNECSGNILLKVGRELKEVRNAVNMEPLYIDERKKVSAYFKIYTTSREGMSSLSCFSSSPDTFDISQSWGWKSKSLYSSAILSKKPLKFMVTVGII</sequence>
<dbReference type="InterPro" id="IPR011333">
    <property type="entry name" value="SKP1/BTB/POZ_sf"/>
</dbReference>
<feature type="region of interest" description="Disordered" evidence="1">
    <location>
        <begin position="88"/>
        <end position="107"/>
    </location>
</feature>
<feature type="domain" description="BTB" evidence="2">
    <location>
        <begin position="161"/>
        <end position="243"/>
    </location>
</feature>
<dbReference type="PANTHER" id="PTHR47369:SF1">
    <property type="entry name" value="BTB_POZ DOMAIN-CONTAINING PROTEIN"/>
    <property type="match status" value="1"/>
</dbReference>
<dbReference type="RefSeq" id="XP_018735409.1">
    <property type="nucleotide sequence ID" value="XM_018878069.1"/>
</dbReference>
<evidence type="ECO:0000259" key="2">
    <source>
        <dbReference type="PROSITE" id="PS50097"/>
    </source>
</evidence>
<dbReference type="Proteomes" id="UP000189580">
    <property type="component" value="Chromosome a"/>
</dbReference>
<dbReference type="InterPro" id="IPR000210">
    <property type="entry name" value="BTB/POZ_dom"/>
</dbReference>
<dbReference type="Gene3D" id="3.30.710.10">
    <property type="entry name" value="Potassium Channel Kv1.1, Chain A"/>
    <property type="match status" value="1"/>
</dbReference>
<name>A0A167DHN1_9ASCO</name>
<dbReference type="SUPFAM" id="SSF54695">
    <property type="entry name" value="POZ domain"/>
    <property type="match status" value="1"/>
</dbReference>
<proteinExistence type="predicted"/>
<dbReference type="EMBL" id="CP014501">
    <property type="protein sequence ID" value="ANB12932.1"/>
    <property type="molecule type" value="Genomic_DNA"/>
</dbReference>
<dbReference type="AlphaFoldDB" id="A0A167DHN1"/>
<evidence type="ECO:0000313" key="3">
    <source>
        <dbReference type="EMBL" id="ANB12932.1"/>
    </source>
</evidence>
<feature type="compositionally biased region" description="Acidic residues" evidence="1">
    <location>
        <begin position="94"/>
        <end position="103"/>
    </location>
</feature>
<dbReference type="GeneID" id="30032988"/>
<dbReference type="SMART" id="SM00225">
    <property type="entry name" value="BTB"/>
    <property type="match status" value="1"/>
</dbReference>
<protein>
    <recommendedName>
        <fullName evidence="2">BTB domain-containing protein</fullName>
    </recommendedName>
</protein>
<dbReference type="KEGG" id="slb:AWJ20_1210"/>
<gene>
    <name evidence="3" type="ORF">AWJ20_1210</name>
</gene>
<dbReference type="PANTHER" id="PTHR47369">
    <property type="entry name" value="BTB/POZ DOMAIN-CONTAINING PROTEIN"/>
    <property type="match status" value="1"/>
</dbReference>
<reference evidence="3 4" key="1">
    <citation type="submission" date="2016-02" db="EMBL/GenBank/DDBJ databases">
        <title>Complete genome sequence and transcriptome regulation of the pentose utilising yeast Sugiyamaella lignohabitans.</title>
        <authorList>
            <person name="Bellasio M."/>
            <person name="Peymann A."/>
            <person name="Valli M."/>
            <person name="Sipitzky M."/>
            <person name="Graf A."/>
            <person name="Sauer M."/>
            <person name="Marx H."/>
            <person name="Mattanovich D."/>
        </authorList>
    </citation>
    <scope>NUCLEOTIDE SEQUENCE [LARGE SCALE GENOMIC DNA]</scope>
    <source>
        <strain evidence="3 4">CBS 10342</strain>
    </source>
</reference>